<dbReference type="InterPro" id="IPR002509">
    <property type="entry name" value="NODB_dom"/>
</dbReference>
<dbReference type="Proteomes" id="UP000077271">
    <property type="component" value="Unassembled WGS sequence"/>
</dbReference>
<dbReference type="InterPro" id="IPR050248">
    <property type="entry name" value="Polysacc_deacetylase_ArnD"/>
</dbReference>
<comment type="caution">
    <text evidence="2">The sequence shown here is derived from an EMBL/GenBank/DDBJ whole genome shotgun (WGS) entry which is preliminary data.</text>
</comment>
<evidence type="ECO:0000313" key="3">
    <source>
        <dbReference type="Proteomes" id="UP000077271"/>
    </source>
</evidence>
<dbReference type="InterPro" id="IPR011330">
    <property type="entry name" value="Glyco_hydro/deAcase_b/a-brl"/>
</dbReference>
<dbReference type="GO" id="GO:0016020">
    <property type="term" value="C:membrane"/>
    <property type="evidence" value="ECO:0007669"/>
    <property type="project" value="TreeGrafter"/>
</dbReference>
<protein>
    <submittedName>
        <fullName evidence="2">Polysaccharide deacetylase</fullName>
    </submittedName>
</protein>
<accession>A0A177KI21</accession>
<dbReference type="CDD" id="cd10948">
    <property type="entry name" value="CE4_BsPdaA_like"/>
    <property type="match status" value="1"/>
</dbReference>
<reference evidence="2 3" key="1">
    <citation type="submission" date="2016-01" db="EMBL/GenBank/DDBJ databases">
        <title>Investigation of taxonomic status of Bacillus aminovorans.</title>
        <authorList>
            <person name="Verma A."/>
            <person name="Pal Y."/>
            <person name="Krishnamurthi S."/>
        </authorList>
    </citation>
    <scope>NUCLEOTIDE SEQUENCE [LARGE SCALE GENOMIC DNA]</scope>
    <source>
        <strain evidence="2 3">DSM 4337</strain>
    </source>
</reference>
<evidence type="ECO:0000259" key="1">
    <source>
        <dbReference type="PROSITE" id="PS51677"/>
    </source>
</evidence>
<dbReference type="AlphaFoldDB" id="A0A177KI21"/>
<sequence length="251" mass="28877">MRQMIFFLLFMFMLPVIVVSSEAIHWGFQKGMDEKQAEAGKNLDDILAKYDSFYKGSPDEKVLYLTFDNGYENGHTKTILDTLKKEKVPAAFFITGHYVESAPDLIKRMVKEGHIVGNHSWHHYDLTSVPNSTLIEELKLVEKEVARMTKQKKTKYVRPPRGIFSENVLKTAQKEGYTHVMWSVAYVDWYADQPKGKKYAYDEIMKQIHPGAVILLHSVSKDNAEALPDVIRDLKKQGYKFRSLDELAGAR</sequence>
<evidence type="ECO:0000313" key="2">
    <source>
        <dbReference type="EMBL" id="OAH53043.1"/>
    </source>
</evidence>
<dbReference type="PROSITE" id="PS51677">
    <property type="entry name" value="NODB"/>
    <property type="match status" value="1"/>
</dbReference>
<dbReference type="PANTHER" id="PTHR10587:SF78">
    <property type="entry name" value="PEPTIDOGLYCAN-N-ACETYLMURAMIC ACID DEACETYLASE PDAA"/>
    <property type="match status" value="1"/>
</dbReference>
<dbReference type="PANTHER" id="PTHR10587">
    <property type="entry name" value="GLYCOSYL TRANSFERASE-RELATED"/>
    <property type="match status" value="1"/>
</dbReference>
<dbReference type="GO" id="GO:0005975">
    <property type="term" value="P:carbohydrate metabolic process"/>
    <property type="evidence" value="ECO:0007669"/>
    <property type="project" value="InterPro"/>
</dbReference>
<proteinExistence type="predicted"/>
<dbReference type="GO" id="GO:0016810">
    <property type="term" value="F:hydrolase activity, acting on carbon-nitrogen (but not peptide) bonds"/>
    <property type="evidence" value="ECO:0007669"/>
    <property type="project" value="InterPro"/>
</dbReference>
<dbReference type="InterPro" id="IPR014235">
    <property type="entry name" value="Spore_PdaA"/>
</dbReference>
<dbReference type="Pfam" id="PF01522">
    <property type="entry name" value="Polysacc_deac_1"/>
    <property type="match status" value="1"/>
</dbReference>
<dbReference type="SUPFAM" id="SSF88713">
    <property type="entry name" value="Glycoside hydrolase/deacetylase"/>
    <property type="match status" value="1"/>
</dbReference>
<gene>
    <name evidence="2" type="ORF">AWH48_11835</name>
</gene>
<organism evidence="2 3">
    <name type="scientific">Domibacillus aminovorans</name>
    <dbReference type="NCBI Taxonomy" id="29332"/>
    <lineage>
        <taxon>Bacteria</taxon>
        <taxon>Bacillati</taxon>
        <taxon>Bacillota</taxon>
        <taxon>Bacilli</taxon>
        <taxon>Bacillales</taxon>
        <taxon>Bacillaceae</taxon>
        <taxon>Domibacillus</taxon>
    </lineage>
</organism>
<dbReference type="EMBL" id="LQWZ01000036">
    <property type="protein sequence ID" value="OAH53043.1"/>
    <property type="molecule type" value="Genomic_DNA"/>
</dbReference>
<dbReference type="Gene3D" id="3.20.20.370">
    <property type="entry name" value="Glycoside hydrolase/deacetylase"/>
    <property type="match status" value="1"/>
</dbReference>
<feature type="domain" description="NodB homology" evidence="1">
    <location>
        <begin position="61"/>
        <end position="242"/>
    </location>
</feature>
<dbReference type="RefSeq" id="WP_063975448.1">
    <property type="nucleotide sequence ID" value="NZ_LQWZ01000036.1"/>
</dbReference>
<name>A0A177KI21_9BACI</name>
<dbReference type="OrthoDB" id="9812065at2"/>
<dbReference type="NCBIfam" id="TIGR02884">
    <property type="entry name" value="spore_pdaA"/>
    <property type="match status" value="1"/>
</dbReference>